<name>A0A9D2GVP4_9BACT</name>
<reference evidence="2" key="2">
    <citation type="submission" date="2021-04" db="EMBL/GenBank/DDBJ databases">
        <authorList>
            <person name="Gilroy R."/>
        </authorList>
    </citation>
    <scope>NUCLEOTIDE SEQUENCE</scope>
    <source>
        <strain evidence="2">ChiW4-1371</strain>
    </source>
</reference>
<evidence type="ECO:0000313" key="3">
    <source>
        <dbReference type="Proteomes" id="UP000824176"/>
    </source>
</evidence>
<protein>
    <recommendedName>
        <fullName evidence="4">Outer membrane lipoprotein BamD-like domain-containing protein</fullName>
    </recommendedName>
</protein>
<reference evidence="2" key="1">
    <citation type="journal article" date="2021" name="PeerJ">
        <title>Extensive microbial diversity within the chicken gut microbiome revealed by metagenomics and culture.</title>
        <authorList>
            <person name="Gilroy R."/>
            <person name="Ravi A."/>
            <person name="Getino M."/>
            <person name="Pursley I."/>
            <person name="Horton D.L."/>
            <person name="Alikhan N.F."/>
            <person name="Baker D."/>
            <person name="Gharbi K."/>
            <person name="Hall N."/>
            <person name="Watson M."/>
            <person name="Adriaenssens E.M."/>
            <person name="Foster-Nyarko E."/>
            <person name="Jarju S."/>
            <person name="Secka A."/>
            <person name="Antonio M."/>
            <person name="Oren A."/>
            <person name="Chaudhuri R.R."/>
            <person name="La Ragione R."/>
            <person name="Hildebrand F."/>
            <person name="Pallen M.J."/>
        </authorList>
    </citation>
    <scope>NUCLEOTIDE SEQUENCE</scope>
    <source>
        <strain evidence="2">ChiW4-1371</strain>
    </source>
</reference>
<keyword evidence="1" id="KW-0732">Signal</keyword>
<gene>
    <name evidence="2" type="ORF">H9804_08030</name>
</gene>
<dbReference type="Proteomes" id="UP000824176">
    <property type="component" value="Unassembled WGS sequence"/>
</dbReference>
<evidence type="ECO:0000313" key="2">
    <source>
        <dbReference type="EMBL" id="HIZ89880.1"/>
    </source>
</evidence>
<sequence length="431" mass="49848">MHKITFIIFSILLFAFNGYAADNKSKDNKESSSAAKAKAPDMSFNDDYFVGLKAYEDGLYDVAKSCLSNYLSHEDKSQKAGFATYILYQVYMAQNDFKSAQYTFTQLANFKDSRFDKQKMLKDQMFIETKLSCDGAKNLLLTYPKNEYLEVYVKSSCAVDKEVTSLLSKIDVPAETIYAVLERVQKDKALVFSTYDNLKAEKRTPKLMNFYGKYFYSNNMKDEFYALYKTYKDSELTSYVMEDTWKTGDYKKYIDTFKKEVKADYKLDKVVYCRMIEASNKEMVNFDCTLVDKCLGTKSPDYNKTKLACYMRKEDKENISWFIGTLTVQDTLKLCEYGKYIIGKNLYDIKFLNKFEKCPDKASMYESLLKFKDYNAILKLGGGADTQLDIAYMAIAYYFLGNNTQYNNYLNKLTDIDLSGMVKRAVSRGSL</sequence>
<feature type="signal peptide" evidence="1">
    <location>
        <begin position="1"/>
        <end position="20"/>
    </location>
</feature>
<comment type="caution">
    <text evidence="2">The sequence shown here is derived from an EMBL/GenBank/DDBJ whole genome shotgun (WGS) entry which is preliminary data.</text>
</comment>
<evidence type="ECO:0008006" key="4">
    <source>
        <dbReference type="Google" id="ProtNLM"/>
    </source>
</evidence>
<accession>A0A9D2GVP4</accession>
<feature type="chain" id="PRO_5039388994" description="Outer membrane lipoprotein BamD-like domain-containing protein" evidence="1">
    <location>
        <begin position="21"/>
        <end position="431"/>
    </location>
</feature>
<evidence type="ECO:0000256" key="1">
    <source>
        <dbReference type="SAM" id="SignalP"/>
    </source>
</evidence>
<organism evidence="2 3">
    <name type="scientific">Candidatus Mucispirillum faecigallinarum</name>
    <dbReference type="NCBI Taxonomy" id="2838699"/>
    <lineage>
        <taxon>Bacteria</taxon>
        <taxon>Pseudomonadati</taxon>
        <taxon>Deferribacterota</taxon>
        <taxon>Deferribacteres</taxon>
        <taxon>Deferribacterales</taxon>
        <taxon>Mucispirillaceae</taxon>
        <taxon>Mucispirillum</taxon>
    </lineage>
</organism>
<dbReference type="AlphaFoldDB" id="A0A9D2GVP4"/>
<dbReference type="EMBL" id="DXAQ01000122">
    <property type="protein sequence ID" value="HIZ89880.1"/>
    <property type="molecule type" value="Genomic_DNA"/>
</dbReference>
<proteinExistence type="predicted"/>